<feature type="domain" description="Glycosyl transferase family 28 C-terminal" evidence="1">
    <location>
        <begin position="170"/>
        <end position="314"/>
    </location>
</feature>
<dbReference type="Pfam" id="PF04101">
    <property type="entry name" value="Glyco_tran_28_C"/>
    <property type="match status" value="1"/>
</dbReference>
<dbReference type="AlphaFoldDB" id="A0AA52H9W4"/>
<dbReference type="InterPro" id="IPR007235">
    <property type="entry name" value="Glyco_trans_28_C"/>
</dbReference>
<sequence>MTSPYLTANIIVRGSIAEGWGHVMRGVTIRDFLNHRNIKNRLILRLDTPLAQAFRAIDQGPFIIEDSDKNNDDIPSCDLCFLDQYTYTSVEIEKLQKKSMQLIVFDELAKINFTELFRTQDRIVRAQLLKQPRHSDKGKCKIYSGLPYFVIKRDYPDDIVHPPEKLWDVLIVLGGGAGHETIYENLAKQFKKTDPKGNLRISIVLGANSTPTFSNMISKIIPNATIHGYVGDLISLMRQSTVAIMSGGYSKYEAAYVGLPSIVFAVQDHQVEIAKEFCSAGGGIYAGEWHNPDSIEKAVTLVEQLLRSRQELERISTAAKKLIDGNGLDRILDKSLNHD</sequence>
<keyword evidence="3" id="KW-1185">Reference proteome</keyword>
<name>A0AA52H9W4_9PROT</name>
<organism evidence="2 3">
    <name type="scientific">Temperatibacter marinus</name>
    <dbReference type="NCBI Taxonomy" id="1456591"/>
    <lineage>
        <taxon>Bacteria</taxon>
        <taxon>Pseudomonadati</taxon>
        <taxon>Pseudomonadota</taxon>
        <taxon>Alphaproteobacteria</taxon>
        <taxon>Kordiimonadales</taxon>
        <taxon>Temperatibacteraceae</taxon>
        <taxon>Temperatibacter</taxon>
    </lineage>
</organism>
<dbReference type="PANTHER" id="PTHR21015">
    <property type="entry name" value="UDP-N-ACETYLGLUCOSAMINE--N-ACETYLMURAMYL-(PENTAPEPTIDE) PYROPHOSPHORYL-UNDECAPRENOL N-ACETYLGLUCOSAMINE TRANSFERASE 1"/>
    <property type="match status" value="1"/>
</dbReference>
<dbReference type="SUPFAM" id="SSF53756">
    <property type="entry name" value="UDP-Glycosyltransferase/glycogen phosphorylase"/>
    <property type="match status" value="1"/>
</dbReference>
<reference evidence="2" key="1">
    <citation type="submission" date="2023-04" db="EMBL/GenBank/DDBJ databases">
        <title>Complete genome sequence of Temperatibacter marinus.</title>
        <authorList>
            <person name="Rong J.-C."/>
            <person name="Yi M.-L."/>
            <person name="Zhao Q."/>
        </authorList>
    </citation>
    <scope>NUCLEOTIDE SEQUENCE</scope>
    <source>
        <strain evidence="2">NBRC 110045</strain>
    </source>
</reference>
<dbReference type="RefSeq" id="WP_310799192.1">
    <property type="nucleotide sequence ID" value="NZ_CP123872.1"/>
</dbReference>
<proteinExistence type="predicted"/>
<evidence type="ECO:0000259" key="1">
    <source>
        <dbReference type="Pfam" id="PF04101"/>
    </source>
</evidence>
<dbReference type="GO" id="GO:0016758">
    <property type="term" value="F:hexosyltransferase activity"/>
    <property type="evidence" value="ECO:0007669"/>
    <property type="project" value="InterPro"/>
</dbReference>
<dbReference type="EMBL" id="CP123872">
    <property type="protein sequence ID" value="WND03339.1"/>
    <property type="molecule type" value="Genomic_DNA"/>
</dbReference>
<protein>
    <submittedName>
        <fullName evidence="2">Glycosyltransferase</fullName>
    </submittedName>
</protein>
<dbReference type="KEGG" id="tmk:QGN29_03010"/>
<dbReference type="PANTHER" id="PTHR21015:SF22">
    <property type="entry name" value="GLYCOSYLTRANSFERASE"/>
    <property type="match status" value="1"/>
</dbReference>
<evidence type="ECO:0000313" key="2">
    <source>
        <dbReference type="EMBL" id="WND03339.1"/>
    </source>
</evidence>
<gene>
    <name evidence="2" type="ORF">QGN29_03010</name>
</gene>
<accession>A0AA52H9W4</accession>
<dbReference type="Proteomes" id="UP001268683">
    <property type="component" value="Chromosome"/>
</dbReference>
<evidence type="ECO:0000313" key="3">
    <source>
        <dbReference type="Proteomes" id="UP001268683"/>
    </source>
</evidence>
<dbReference type="Gene3D" id="3.40.50.2000">
    <property type="entry name" value="Glycogen Phosphorylase B"/>
    <property type="match status" value="1"/>
</dbReference>